<organism evidence="1 2">
    <name type="scientific">Panagrolaimus sp. PS1159</name>
    <dbReference type="NCBI Taxonomy" id="55785"/>
    <lineage>
        <taxon>Eukaryota</taxon>
        <taxon>Metazoa</taxon>
        <taxon>Ecdysozoa</taxon>
        <taxon>Nematoda</taxon>
        <taxon>Chromadorea</taxon>
        <taxon>Rhabditida</taxon>
        <taxon>Tylenchina</taxon>
        <taxon>Panagrolaimomorpha</taxon>
        <taxon>Panagrolaimoidea</taxon>
        <taxon>Panagrolaimidae</taxon>
        <taxon>Panagrolaimus</taxon>
    </lineage>
</organism>
<dbReference type="WBParaSite" id="PS1159_v2.g2877.t1">
    <property type="protein sequence ID" value="PS1159_v2.g2877.t1"/>
    <property type="gene ID" value="PS1159_v2.g2877"/>
</dbReference>
<dbReference type="Proteomes" id="UP000887580">
    <property type="component" value="Unplaced"/>
</dbReference>
<name>A0AC35G9Y8_9BILA</name>
<protein>
    <submittedName>
        <fullName evidence="2">Uncharacterized protein</fullName>
    </submittedName>
</protein>
<evidence type="ECO:0000313" key="1">
    <source>
        <dbReference type="Proteomes" id="UP000887580"/>
    </source>
</evidence>
<reference evidence="2" key="1">
    <citation type="submission" date="2022-11" db="UniProtKB">
        <authorList>
            <consortium name="WormBaseParasite"/>
        </authorList>
    </citation>
    <scope>IDENTIFICATION</scope>
</reference>
<sequence>MFDKLGECLLDALVVQDCVRGFPEACKGWTVLIAALIDRLRSAPKHMTALPINGKNTLYTNPLPSPFQYERVSPTRI</sequence>
<accession>A0AC35G9Y8</accession>
<evidence type="ECO:0000313" key="2">
    <source>
        <dbReference type="WBParaSite" id="PS1159_v2.g2877.t1"/>
    </source>
</evidence>
<proteinExistence type="predicted"/>